<dbReference type="PANTHER" id="PTHR10773:SF19">
    <property type="match status" value="1"/>
</dbReference>
<organism evidence="2 3">
    <name type="scientific">Phyllotreta striolata</name>
    <name type="common">Striped flea beetle</name>
    <name type="synonym">Crioceris striolata</name>
    <dbReference type="NCBI Taxonomy" id="444603"/>
    <lineage>
        <taxon>Eukaryota</taxon>
        <taxon>Metazoa</taxon>
        <taxon>Ecdysozoa</taxon>
        <taxon>Arthropoda</taxon>
        <taxon>Hexapoda</taxon>
        <taxon>Insecta</taxon>
        <taxon>Pterygota</taxon>
        <taxon>Neoptera</taxon>
        <taxon>Endopterygota</taxon>
        <taxon>Coleoptera</taxon>
        <taxon>Polyphaga</taxon>
        <taxon>Cucujiformia</taxon>
        <taxon>Chrysomeloidea</taxon>
        <taxon>Chrysomelidae</taxon>
        <taxon>Galerucinae</taxon>
        <taxon>Alticini</taxon>
        <taxon>Phyllotreta</taxon>
    </lineage>
</organism>
<sequence>MSDIDLSDGHGYDSDKDGEFIPHQETSNKTCRIQIRGRYYNVPRSSSSSSSSSENHNSILETDLRRKKPGCSVIKKLTINNNNRHDLKSKNLQMQYDASKDASSNLETDSSRSQPGCSMIRILGSPARKQDSVNNEIHIEEASEEEPRPQDSDSNHISENPQNPTTGPREDIIDETKKKLSRKRKNNTSEWACNIRKARFDRGLDYISSRKKAVPAREIKNTKDCIQKCLFKCSRKISDDQRKEIFKNYYLLSAAEKKNYILHTTEVDVPWRRRKGKNNENSKKSRTFRFYFELNGHKIQVCKAFYTGTLCISQKPIYTVHGNKTLTNTLRESKQGKHQKRVTSPEDSDFVKLHINMIPRVESHYCRKKSNKEYFESEMSIKKLYELYLEYAKDHEKTPVSFCVYRKIFCNSFNIAFHKPRKDRCDTCEEMKVKKQENTVDEKSERMHINHMKEKEYMREQKQKDKESGKPILCFDLENVLTCPKADIKNFFYKSKLNVYNMTGHLSVGKKVYCAIWTEALHGRTGNDMASAVYKILDKIMEDHPEFTEIILWSDSCVPQNRNSHMSYALSHLIQTHKNLQNITMKFSVPGHSCIQEVDAIHSSIERSLNKVEYYSPVSLLRFLLKVNRQKPYTVIQMKKQDFIDFQSYSSQLNYNTVPFSKIVSLQFSRNFYELKYKESFEPTGESEAYKTVNLHQRKLRKAHVTVETEPTIPLTLKKCDKIVALPQAKRHWWHPGKGQPTVKYWVAKHGSSYVLQKHASTLLHGKAEAKSTRATAL</sequence>
<reference evidence="2" key="1">
    <citation type="submission" date="2022-01" db="EMBL/GenBank/DDBJ databases">
        <authorList>
            <person name="King R."/>
        </authorList>
    </citation>
    <scope>NUCLEOTIDE SEQUENCE</scope>
</reference>
<feature type="compositionally biased region" description="Polar residues" evidence="1">
    <location>
        <begin position="157"/>
        <end position="166"/>
    </location>
</feature>
<dbReference type="OrthoDB" id="6774547at2759"/>
<gene>
    <name evidence="2" type="ORF">PHYEVI_LOCUS7218</name>
</gene>
<name>A0A9N9TUV4_PHYSR</name>
<dbReference type="Proteomes" id="UP001153712">
    <property type="component" value="Chromosome 3"/>
</dbReference>
<dbReference type="AlphaFoldDB" id="A0A9N9TUV4"/>
<proteinExistence type="predicted"/>
<feature type="compositionally biased region" description="Basic and acidic residues" evidence="1">
    <location>
        <begin position="140"/>
        <end position="156"/>
    </location>
</feature>
<feature type="compositionally biased region" description="Polar residues" evidence="1">
    <location>
        <begin position="97"/>
        <end position="116"/>
    </location>
</feature>
<feature type="region of interest" description="Disordered" evidence="1">
    <location>
        <begin position="140"/>
        <end position="172"/>
    </location>
</feature>
<feature type="region of interest" description="Disordered" evidence="1">
    <location>
        <begin position="42"/>
        <end position="64"/>
    </location>
</feature>
<evidence type="ECO:0000313" key="2">
    <source>
        <dbReference type="EMBL" id="CAG9860870.1"/>
    </source>
</evidence>
<dbReference type="EMBL" id="OU900096">
    <property type="protein sequence ID" value="CAG9860870.1"/>
    <property type="molecule type" value="Genomic_DNA"/>
</dbReference>
<evidence type="ECO:0000313" key="3">
    <source>
        <dbReference type="Proteomes" id="UP001153712"/>
    </source>
</evidence>
<keyword evidence="3" id="KW-1185">Reference proteome</keyword>
<feature type="region of interest" description="Disordered" evidence="1">
    <location>
        <begin position="1"/>
        <end position="28"/>
    </location>
</feature>
<accession>A0A9N9TUV4</accession>
<feature type="region of interest" description="Disordered" evidence="1">
    <location>
        <begin position="97"/>
        <end position="118"/>
    </location>
</feature>
<evidence type="ECO:0000256" key="1">
    <source>
        <dbReference type="SAM" id="MobiDB-lite"/>
    </source>
</evidence>
<feature type="compositionally biased region" description="Basic and acidic residues" evidence="1">
    <location>
        <begin position="7"/>
        <end position="22"/>
    </location>
</feature>
<protein>
    <submittedName>
        <fullName evidence="2">Uncharacterized protein</fullName>
    </submittedName>
</protein>
<dbReference type="PANTHER" id="PTHR10773">
    <property type="entry name" value="DNA-DIRECTED RNA POLYMERASES I, II, AND III SUBUNIT RPABC2"/>
    <property type="match status" value="1"/>
</dbReference>